<dbReference type="Gene3D" id="3.30.1370.130">
    <property type="match status" value="1"/>
</dbReference>
<dbReference type="EMBL" id="JBHRYR010000002">
    <property type="protein sequence ID" value="MFC3851937.1"/>
    <property type="molecule type" value="Genomic_DNA"/>
</dbReference>
<evidence type="ECO:0000313" key="4">
    <source>
        <dbReference type="Proteomes" id="UP001595617"/>
    </source>
</evidence>
<dbReference type="Pfam" id="PF07655">
    <property type="entry name" value="Secretin_N_2"/>
    <property type="match status" value="1"/>
</dbReference>
<comment type="caution">
    <text evidence="3">The sequence shown here is derived from an EMBL/GenBank/DDBJ whole genome shotgun (WGS) entry which is preliminary data.</text>
</comment>
<dbReference type="Pfam" id="PF00263">
    <property type="entry name" value="Secretin"/>
    <property type="match status" value="1"/>
</dbReference>
<evidence type="ECO:0000313" key="3">
    <source>
        <dbReference type="EMBL" id="MFC3851937.1"/>
    </source>
</evidence>
<dbReference type="Proteomes" id="UP001595617">
    <property type="component" value="Unassembled WGS sequence"/>
</dbReference>
<feature type="domain" description="Type II/III secretion system secretin-like" evidence="1">
    <location>
        <begin position="332"/>
        <end position="509"/>
    </location>
</feature>
<organism evidence="3 4">
    <name type="scientific">Saccharospirillum mangrovi</name>
    <dbReference type="NCBI Taxonomy" id="2161747"/>
    <lineage>
        <taxon>Bacteria</taxon>
        <taxon>Pseudomonadati</taxon>
        <taxon>Pseudomonadota</taxon>
        <taxon>Gammaproteobacteria</taxon>
        <taxon>Oceanospirillales</taxon>
        <taxon>Saccharospirillaceae</taxon>
        <taxon>Saccharospirillum</taxon>
    </lineage>
</organism>
<evidence type="ECO:0000259" key="2">
    <source>
        <dbReference type="Pfam" id="PF07655"/>
    </source>
</evidence>
<proteinExistence type="predicted"/>
<dbReference type="PANTHER" id="PTHR30332:SF17">
    <property type="entry name" value="TYPE IV PILIATION SYSTEM PROTEIN DR_0774-RELATED"/>
    <property type="match status" value="1"/>
</dbReference>
<dbReference type="InterPro" id="IPR004846">
    <property type="entry name" value="T2SS/T3SS_dom"/>
</dbReference>
<dbReference type="InterPro" id="IPR011514">
    <property type="entry name" value="Secretin_N_2"/>
</dbReference>
<name>A0ABV7ZTV9_9GAMM</name>
<protein>
    <submittedName>
        <fullName evidence="3">Secretin N-terminal domain-containing protein</fullName>
    </submittedName>
</protein>
<keyword evidence="4" id="KW-1185">Reference proteome</keyword>
<dbReference type="PRINTS" id="PR00811">
    <property type="entry name" value="BCTERIALGSPD"/>
</dbReference>
<feature type="domain" description="Secretin N-terminal" evidence="2">
    <location>
        <begin position="184"/>
        <end position="225"/>
    </location>
</feature>
<accession>A0ABV7ZTV9</accession>
<evidence type="ECO:0000259" key="1">
    <source>
        <dbReference type="Pfam" id="PF00263"/>
    </source>
</evidence>
<dbReference type="PROSITE" id="PS51257">
    <property type="entry name" value="PROKAR_LIPOPROTEIN"/>
    <property type="match status" value="1"/>
</dbReference>
<reference evidence="4" key="1">
    <citation type="journal article" date="2019" name="Int. J. Syst. Evol. Microbiol.">
        <title>The Global Catalogue of Microorganisms (GCM) 10K type strain sequencing project: providing services to taxonomists for standard genome sequencing and annotation.</title>
        <authorList>
            <consortium name="The Broad Institute Genomics Platform"/>
            <consortium name="The Broad Institute Genome Sequencing Center for Infectious Disease"/>
            <person name="Wu L."/>
            <person name="Ma J."/>
        </authorList>
    </citation>
    <scope>NUCLEOTIDE SEQUENCE [LARGE SCALE GENOMIC DNA]</scope>
    <source>
        <strain evidence="4">IBRC 10765</strain>
    </source>
</reference>
<dbReference type="InterPro" id="IPR050810">
    <property type="entry name" value="Bact_Secretion_Sys_Channel"/>
</dbReference>
<dbReference type="InterPro" id="IPR001775">
    <property type="entry name" value="GspD/PilQ"/>
</dbReference>
<dbReference type="RefSeq" id="WP_380693504.1">
    <property type="nucleotide sequence ID" value="NZ_JBHRYR010000002.1"/>
</dbReference>
<dbReference type="PANTHER" id="PTHR30332">
    <property type="entry name" value="PROBABLE GENERAL SECRETION PATHWAY PROTEIN D"/>
    <property type="match status" value="1"/>
</dbReference>
<sequence length="526" mass="56883">MRIGNKLWRGLGLTLGAMLFLIGCATSPQQLSDEPLFTPEASARMAETLTAQAPETQVDVAPPAPPAELPALLLNREPPTAQRRFDVRADAVEIRQFLRDLSEVSATNILWDNDVTGTVSLNLRQVRITDVMVALQDSLGIAFTETEYGYRVLGNQLRTEMFRVNYLDVVRSGNSESGVLTGQSGGTQSSQISTTNRTDFWGTLRDTIGLMMADGDGRQVVVNPQTGLVVVRALPGELKNIAQFLYEAELALQQQVVIEARILEVRLSENFESGIDWRILGSDIVTVGNNAISVGGNVGVNGNTINTPADENLGGLFNLSLNVGDFSSVIRALRSQGEVEVLSSPRISTLNNQKAVIKVGGEERFVTVTSVSSAGEDGTTTSAPSFSLEPFFSGIALDVTPQIADNNQIILHVNPSIVQVTPEIRQFTIQGESYSLPVASSTVRQTDSIIRAQNGQLVVIGGLMQTTTSRAQSGLPNQGNGLMGWLFGQRRDSTDRTELVILLRPVVVDQATFGEDVNSTIERLQR</sequence>
<gene>
    <name evidence="3" type="ORF">ACFOOG_03735</name>
</gene>